<evidence type="ECO:0000313" key="10">
    <source>
        <dbReference type="Proteomes" id="UP000002027"/>
    </source>
</evidence>
<dbReference type="PANTHER" id="PTHR43163:SF6">
    <property type="entry name" value="DIPEPTIDE TRANSPORT SYSTEM PERMEASE PROTEIN DPPB-RELATED"/>
    <property type="match status" value="1"/>
</dbReference>
<dbReference type="HOGENOM" id="CLU_036879_0_1_0"/>
<reference evidence="9 10" key="2">
    <citation type="journal article" date="2010" name="Stand. Genomic Sci.">
        <title>Complete genome sequence of Desulfohalobium retbaense type strain (HR(100)).</title>
        <authorList>
            <person name="Spring S."/>
            <person name="Nolan M."/>
            <person name="Lapidus A."/>
            <person name="Glavina Del Rio T."/>
            <person name="Copeland A."/>
            <person name="Tice H."/>
            <person name="Cheng J.F."/>
            <person name="Lucas S."/>
            <person name="Land M."/>
            <person name="Chen F."/>
            <person name="Bruce D."/>
            <person name="Goodwin L."/>
            <person name="Pitluck S."/>
            <person name="Ivanova N."/>
            <person name="Mavromatis K."/>
            <person name="Mikhailova N."/>
            <person name="Pati A."/>
            <person name="Chen A."/>
            <person name="Palaniappan K."/>
            <person name="Hauser L."/>
            <person name="Chang Y.J."/>
            <person name="Jeffries C.D."/>
            <person name="Munk C."/>
            <person name="Kiss H."/>
            <person name="Chain P."/>
            <person name="Han C."/>
            <person name="Brettin T."/>
            <person name="Detter J.C."/>
            <person name="Schuler E."/>
            <person name="Goker M."/>
            <person name="Rohde M."/>
            <person name="Bristow J."/>
            <person name="Eisen J.A."/>
            <person name="Markowitz V."/>
            <person name="Hugenholtz P."/>
            <person name="Kyrpides N.C."/>
            <person name="Klenk H.P."/>
        </authorList>
    </citation>
    <scope>NUCLEOTIDE SEQUENCE [LARGE SCALE GENOMIC DNA]</scope>
    <source>
        <strain evidence="10">ATCC 49802 / DSM 20745 / S 6022</strain>
    </source>
</reference>
<feature type="transmembrane region" description="Helical" evidence="7">
    <location>
        <begin position="281"/>
        <end position="307"/>
    </location>
</feature>
<keyword evidence="3" id="KW-1003">Cell membrane</keyword>
<dbReference type="STRING" id="479434.Sthe_0974"/>
<dbReference type="eggNOG" id="COG0601">
    <property type="taxonomic scope" value="Bacteria"/>
</dbReference>
<feature type="transmembrane region" description="Helical" evidence="7">
    <location>
        <begin position="12"/>
        <end position="30"/>
    </location>
</feature>
<keyword evidence="2 7" id="KW-0813">Transport</keyword>
<evidence type="ECO:0000313" key="9">
    <source>
        <dbReference type="EMBL" id="ACZ38410.1"/>
    </source>
</evidence>
<dbReference type="Pfam" id="PF00528">
    <property type="entry name" value="BPD_transp_1"/>
    <property type="match status" value="1"/>
</dbReference>
<evidence type="ECO:0000256" key="3">
    <source>
        <dbReference type="ARBA" id="ARBA00022475"/>
    </source>
</evidence>
<feature type="transmembrane region" description="Helical" evidence="7">
    <location>
        <begin position="134"/>
        <end position="157"/>
    </location>
</feature>
<dbReference type="GO" id="GO:0005886">
    <property type="term" value="C:plasma membrane"/>
    <property type="evidence" value="ECO:0007669"/>
    <property type="project" value="UniProtKB-SubCell"/>
</dbReference>
<organism evidence="9 10">
    <name type="scientific">Sphaerobacter thermophilus (strain ATCC 49802 / DSM 20745 / KCCM 41009 / NCIMB 13125 / S 6022)</name>
    <dbReference type="NCBI Taxonomy" id="479434"/>
    <lineage>
        <taxon>Bacteria</taxon>
        <taxon>Pseudomonadati</taxon>
        <taxon>Thermomicrobiota</taxon>
        <taxon>Thermomicrobia</taxon>
        <taxon>Sphaerobacterales</taxon>
        <taxon>Sphaerobacterineae</taxon>
        <taxon>Sphaerobacteraceae</taxon>
        <taxon>Sphaerobacter</taxon>
    </lineage>
</organism>
<keyword evidence="4 7" id="KW-0812">Transmembrane</keyword>
<feature type="transmembrane region" description="Helical" evidence="7">
    <location>
        <begin position="240"/>
        <end position="261"/>
    </location>
</feature>
<evidence type="ECO:0000256" key="6">
    <source>
        <dbReference type="ARBA" id="ARBA00023136"/>
    </source>
</evidence>
<dbReference type="InterPro" id="IPR045621">
    <property type="entry name" value="BPD_transp_1_N"/>
</dbReference>
<dbReference type="PANTHER" id="PTHR43163">
    <property type="entry name" value="DIPEPTIDE TRANSPORT SYSTEM PERMEASE PROTEIN DPPB-RELATED"/>
    <property type="match status" value="1"/>
</dbReference>
<proteinExistence type="inferred from homology"/>
<keyword evidence="6 7" id="KW-0472">Membrane</keyword>
<evidence type="ECO:0000256" key="4">
    <source>
        <dbReference type="ARBA" id="ARBA00022692"/>
    </source>
</evidence>
<dbReference type="InParanoid" id="D1C2E3"/>
<keyword evidence="10" id="KW-1185">Reference proteome</keyword>
<accession>D1C2E3</accession>
<protein>
    <submittedName>
        <fullName evidence="9">Binding-protein-dependent transport systems inner membrane component</fullName>
    </submittedName>
</protein>
<comment type="similarity">
    <text evidence="7">Belongs to the binding-protein-dependent transport system permease family.</text>
</comment>
<sequence length="314" mass="33963">MTRYIVQRLVQAVGVVLLVSVFVFALVRLIPGDPVSIMLGENLSPEVERELIRKWGLDRPIFEQYVAWLANLVRGDLGQSIRTQESVGQLIAARIPATSMLAVGAMIIAIGIGIPAGVVAAYRANTGLDYAAMLAALVGLCVPSFWLGLLLMLLFSLRLGWFPVSGYVSPLDDLGASLRHLVLPALALGVGLSASISRMTRSAMLDVLRQDYVRTARAKGLSERATVLGHALRNALMPTITVIGLQLGFLLGGSVVVEEIFGYPGVGQLLVFAINNRDYPLIQGVVMIFALTFVIVNLLVDLSYAYLDPRIKYS</sequence>
<reference evidence="10" key="1">
    <citation type="submission" date="2009-11" db="EMBL/GenBank/DDBJ databases">
        <title>The complete chromosome 1 of Sphaerobacter thermophilus DSM 20745.</title>
        <authorList>
            <person name="Lucas S."/>
            <person name="Copeland A."/>
            <person name="Lapidus A."/>
            <person name="Glavina del Rio T."/>
            <person name="Dalin E."/>
            <person name="Tice H."/>
            <person name="Bruce D."/>
            <person name="Goodwin L."/>
            <person name="Pitluck S."/>
            <person name="Kyrpides N."/>
            <person name="Mavromatis K."/>
            <person name="Ivanova N."/>
            <person name="Mikhailova N."/>
            <person name="LaButti K.M."/>
            <person name="Clum A."/>
            <person name="Sun H.I."/>
            <person name="Brettin T."/>
            <person name="Detter J.C."/>
            <person name="Han C."/>
            <person name="Larimer F."/>
            <person name="Land M."/>
            <person name="Hauser L."/>
            <person name="Markowitz V."/>
            <person name="Cheng J.F."/>
            <person name="Hugenholtz P."/>
            <person name="Woyke T."/>
            <person name="Wu D."/>
            <person name="Steenblock K."/>
            <person name="Schneider S."/>
            <person name="Pukall R."/>
            <person name="Goeker M."/>
            <person name="Klenk H.P."/>
            <person name="Eisen J.A."/>
        </authorList>
    </citation>
    <scope>NUCLEOTIDE SEQUENCE [LARGE SCALE GENOMIC DNA]</scope>
    <source>
        <strain evidence="10">ATCC 49802 / DSM 20745 / S 6022</strain>
    </source>
</reference>
<dbReference type="AlphaFoldDB" id="D1C2E3"/>
<dbReference type="KEGG" id="sti:Sthe_0974"/>
<evidence type="ECO:0000256" key="7">
    <source>
        <dbReference type="RuleBase" id="RU363032"/>
    </source>
</evidence>
<dbReference type="Gene3D" id="1.10.3720.10">
    <property type="entry name" value="MetI-like"/>
    <property type="match status" value="1"/>
</dbReference>
<dbReference type="CDD" id="cd06261">
    <property type="entry name" value="TM_PBP2"/>
    <property type="match status" value="1"/>
</dbReference>
<dbReference type="SUPFAM" id="SSF161098">
    <property type="entry name" value="MetI-like"/>
    <property type="match status" value="1"/>
</dbReference>
<feature type="transmembrane region" description="Helical" evidence="7">
    <location>
        <begin position="100"/>
        <end position="122"/>
    </location>
</feature>
<name>D1C2E3_SPHTD</name>
<dbReference type="EMBL" id="CP001823">
    <property type="protein sequence ID" value="ACZ38410.1"/>
    <property type="molecule type" value="Genomic_DNA"/>
</dbReference>
<evidence type="ECO:0000256" key="5">
    <source>
        <dbReference type="ARBA" id="ARBA00022989"/>
    </source>
</evidence>
<feature type="domain" description="ABC transmembrane type-1" evidence="8">
    <location>
        <begin position="95"/>
        <end position="300"/>
    </location>
</feature>
<evidence type="ECO:0000256" key="2">
    <source>
        <dbReference type="ARBA" id="ARBA00022448"/>
    </source>
</evidence>
<feature type="transmembrane region" description="Helical" evidence="7">
    <location>
        <begin position="177"/>
        <end position="196"/>
    </location>
</feature>
<dbReference type="GO" id="GO:0055085">
    <property type="term" value="P:transmembrane transport"/>
    <property type="evidence" value="ECO:0007669"/>
    <property type="project" value="InterPro"/>
</dbReference>
<dbReference type="RefSeq" id="WP_012871457.1">
    <property type="nucleotide sequence ID" value="NC_013523.1"/>
</dbReference>
<comment type="subcellular location">
    <subcellularLocation>
        <location evidence="1 7">Cell membrane</location>
        <topology evidence="1 7">Multi-pass membrane protein</topology>
    </subcellularLocation>
</comment>
<dbReference type="Pfam" id="PF19300">
    <property type="entry name" value="BPD_transp_1_N"/>
    <property type="match status" value="1"/>
</dbReference>
<dbReference type="InterPro" id="IPR000515">
    <property type="entry name" value="MetI-like"/>
</dbReference>
<dbReference type="OrthoDB" id="9772184at2"/>
<gene>
    <name evidence="9" type="ordered locus">Sthe_0974</name>
</gene>
<dbReference type="PROSITE" id="PS50928">
    <property type="entry name" value="ABC_TM1"/>
    <property type="match status" value="1"/>
</dbReference>
<dbReference type="InterPro" id="IPR035906">
    <property type="entry name" value="MetI-like_sf"/>
</dbReference>
<keyword evidence="5 7" id="KW-1133">Transmembrane helix</keyword>
<evidence type="ECO:0000256" key="1">
    <source>
        <dbReference type="ARBA" id="ARBA00004651"/>
    </source>
</evidence>
<evidence type="ECO:0000259" key="8">
    <source>
        <dbReference type="PROSITE" id="PS50928"/>
    </source>
</evidence>
<dbReference type="Proteomes" id="UP000002027">
    <property type="component" value="Chromosome 1"/>
</dbReference>